<dbReference type="InterPro" id="IPR000914">
    <property type="entry name" value="SBP_5_dom"/>
</dbReference>
<dbReference type="SUPFAM" id="SSF53850">
    <property type="entry name" value="Periplasmic binding protein-like II"/>
    <property type="match status" value="1"/>
</dbReference>
<dbReference type="RefSeq" id="WP_148933477.1">
    <property type="nucleotide sequence ID" value="NZ_VNHS01000020.1"/>
</dbReference>
<comment type="similarity">
    <text evidence="1">Belongs to the bacterial solute-binding protein 5 family.</text>
</comment>
<name>A0A5S5BM61_9BACL</name>
<evidence type="ECO:0000256" key="5">
    <source>
        <dbReference type="SAM" id="SignalP"/>
    </source>
</evidence>
<dbReference type="PIRSF" id="PIRSF002741">
    <property type="entry name" value="MppA"/>
    <property type="match status" value="1"/>
</dbReference>
<evidence type="ECO:0000256" key="2">
    <source>
        <dbReference type="ARBA" id="ARBA00022448"/>
    </source>
</evidence>
<dbReference type="Gene3D" id="3.40.190.10">
    <property type="entry name" value="Periplasmic binding protein-like II"/>
    <property type="match status" value="1"/>
</dbReference>
<feature type="region of interest" description="Disordered" evidence="4">
    <location>
        <begin position="35"/>
        <end position="64"/>
    </location>
</feature>
<sequence>MKKPNKLMLCLSIMALAGSVLAGCSNGNNTGGNNAPADNAGNNKAANAPANNAPAEEPATPDANTPVDGGELVVSSFSDIVSINPIFVGDTASGDIDYLVNARLLDLDRAGNVVAEEWSLAAELPQVSEDGLTYTIKLKPEAKWSDGQPLTADDIVYTFDTIRNPEAASLAISNFDKIESVTKVDAQTVTIKLKQVYSPFLYSLTTSIVPAHVLKDVPAKELAKHPFGSDPAKTVTSGPWNWTEWKNGQYLTMEANPNYWGPKPHIQKITYKIYADQNTEVQALIKGDVDMTSAIPLPLLDTVKANENINVILAPGPQYEYLGFNFKDDNFPGKVSPFKGMKTRQAIATALNRQGMVDNILKGTGTPLNAPFLPGSWSDPGDKATTYSYDVEKAKALLAEDGWVAGKDGILAKDGQRFSFELQYNAGNSRREQVAAVIQQNLADVGIEVKPKGIDFAAWIDQNVTPGKYEAILLSWSLSNPDPASNESIFSSKYFPPTGQNTGWYKNEKLDQLWIDGTLTADQSKRKEIYGEVGKEISTDLPYVFLYQYGLPEAQNKKIKYAEEDKPESTLGYGYFFHVNKWWVAP</sequence>
<dbReference type="EMBL" id="VNHS01000020">
    <property type="protein sequence ID" value="TYP68054.1"/>
    <property type="molecule type" value="Genomic_DNA"/>
</dbReference>
<keyword evidence="2" id="KW-0813">Transport</keyword>
<dbReference type="OrthoDB" id="9796817at2"/>
<dbReference type="GO" id="GO:0043190">
    <property type="term" value="C:ATP-binding cassette (ABC) transporter complex"/>
    <property type="evidence" value="ECO:0007669"/>
    <property type="project" value="InterPro"/>
</dbReference>
<evidence type="ECO:0000256" key="3">
    <source>
        <dbReference type="ARBA" id="ARBA00022729"/>
    </source>
</evidence>
<feature type="domain" description="Solute-binding protein family 5" evidence="6">
    <location>
        <begin position="120"/>
        <end position="490"/>
    </location>
</feature>
<comment type="caution">
    <text evidence="7">The sequence shown here is derived from an EMBL/GenBank/DDBJ whole genome shotgun (WGS) entry which is preliminary data.</text>
</comment>
<evidence type="ECO:0000313" key="7">
    <source>
        <dbReference type="EMBL" id="TYP68054.1"/>
    </source>
</evidence>
<feature type="chain" id="PRO_5039714748" evidence="5">
    <location>
        <begin position="23"/>
        <end position="586"/>
    </location>
</feature>
<feature type="signal peptide" evidence="5">
    <location>
        <begin position="1"/>
        <end position="22"/>
    </location>
</feature>
<dbReference type="PANTHER" id="PTHR30290">
    <property type="entry name" value="PERIPLASMIC BINDING COMPONENT OF ABC TRANSPORTER"/>
    <property type="match status" value="1"/>
</dbReference>
<dbReference type="Gene3D" id="3.90.76.10">
    <property type="entry name" value="Dipeptide-binding Protein, Domain 1"/>
    <property type="match status" value="1"/>
</dbReference>
<protein>
    <submittedName>
        <fullName evidence="7">Peptide/nickel transport system substrate-binding protein</fullName>
    </submittedName>
</protein>
<dbReference type="InterPro" id="IPR039424">
    <property type="entry name" value="SBP_5"/>
</dbReference>
<gene>
    <name evidence="7" type="ORF">BCM02_12013</name>
</gene>
<evidence type="ECO:0000256" key="4">
    <source>
        <dbReference type="SAM" id="MobiDB-lite"/>
    </source>
</evidence>
<keyword evidence="3 5" id="KW-0732">Signal</keyword>
<dbReference type="PROSITE" id="PS51257">
    <property type="entry name" value="PROKAR_LIPOPROTEIN"/>
    <property type="match status" value="1"/>
</dbReference>
<accession>A0A5S5BM61</accession>
<keyword evidence="8" id="KW-1185">Reference proteome</keyword>
<dbReference type="Proteomes" id="UP000323257">
    <property type="component" value="Unassembled WGS sequence"/>
</dbReference>
<dbReference type="PANTHER" id="PTHR30290:SF9">
    <property type="entry name" value="OLIGOPEPTIDE-BINDING PROTEIN APPA"/>
    <property type="match status" value="1"/>
</dbReference>
<evidence type="ECO:0000259" key="6">
    <source>
        <dbReference type="Pfam" id="PF00496"/>
    </source>
</evidence>
<reference evidence="7 8" key="1">
    <citation type="submission" date="2019-07" db="EMBL/GenBank/DDBJ databases">
        <title>Genomic Encyclopedia of Type Strains, Phase III (KMG-III): the genomes of soil and plant-associated and newly described type strains.</title>
        <authorList>
            <person name="Whitman W."/>
        </authorList>
    </citation>
    <scope>NUCLEOTIDE SEQUENCE [LARGE SCALE GENOMIC DNA]</scope>
    <source>
        <strain evidence="7 8">BL24</strain>
    </source>
</reference>
<dbReference type="CDD" id="cd08514">
    <property type="entry name" value="PBP2_AppA_like"/>
    <property type="match status" value="1"/>
</dbReference>
<dbReference type="GO" id="GO:0015833">
    <property type="term" value="P:peptide transport"/>
    <property type="evidence" value="ECO:0007669"/>
    <property type="project" value="TreeGrafter"/>
</dbReference>
<evidence type="ECO:0000256" key="1">
    <source>
        <dbReference type="ARBA" id="ARBA00005695"/>
    </source>
</evidence>
<dbReference type="GO" id="GO:0042597">
    <property type="term" value="C:periplasmic space"/>
    <property type="evidence" value="ECO:0007669"/>
    <property type="project" value="UniProtKB-ARBA"/>
</dbReference>
<proteinExistence type="inferred from homology"/>
<dbReference type="Pfam" id="PF00496">
    <property type="entry name" value="SBP_bac_5"/>
    <property type="match status" value="1"/>
</dbReference>
<dbReference type="Gene3D" id="3.10.105.10">
    <property type="entry name" value="Dipeptide-binding Protein, Domain 3"/>
    <property type="match status" value="1"/>
</dbReference>
<dbReference type="AlphaFoldDB" id="A0A5S5BM61"/>
<organism evidence="7 8">
    <name type="scientific">Paenibacillus methanolicus</name>
    <dbReference type="NCBI Taxonomy" id="582686"/>
    <lineage>
        <taxon>Bacteria</taxon>
        <taxon>Bacillati</taxon>
        <taxon>Bacillota</taxon>
        <taxon>Bacilli</taxon>
        <taxon>Bacillales</taxon>
        <taxon>Paenibacillaceae</taxon>
        <taxon>Paenibacillus</taxon>
    </lineage>
</organism>
<dbReference type="GO" id="GO:1904680">
    <property type="term" value="F:peptide transmembrane transporter activity"/>
    <property type="evidence" value="ECO:0007669"/>
    <property type="project" value="TreeGrafter"/>
</dbReference>
<evidence type="ECO:0000313" key="8">
    <source>
        <dbReference type="Proteomes" id="UP000323257"/>
    </source>
</evidence>
<dbReference type="InterPro" id="IPR030678">
    <property type="entry name" value="Peptide/Ni-bd"/>
</dbReference>